<evidence type="ECO:0000313" key="1">
    <source>
        <dbReference type="EMBL" id="KAI4469546.1"/>
    </source>
</evidence>
<sequence>MQAENIKIHTLYKKIENILRTLLDYYIKKEYLDKTPIGEIQYRDPKNFVPIEDIYLGAQITGSIASKNHQLSDQDLLHFRQRCLDFFIEGCAQIYKRFDVSSISGKILKELEVISTEHVVSRNYNSIAPLAIHSPNIVPPNKLNDLDREWRQLRNIKAEDFKDLDISEFWTEASRIKCADETNMFPTLSSFVLSIMCLPHSSATVERIVSEINLNKTKTRNKLSAKTLSGILHTKSLLKNQNCFDFDITPDLIKTMTSDIYKQ</sequence>
<dbReference type="EMBL" id="CM043015">
    <property type="protein sequence ID" value="KAI4469546.1"/>
    <property type="molecule type" value="Genomic_DNA"/>
</dbReference>
<organism evidence="1 2">
    <name type="scientific">Holotrichia oblita</name>
    <name type="common">Chafer beetle</name>
    <dbReference type="NCBI Taxonomy" id="644536"/>
    <lineage>
        <taxon>Eukaryota</taxon>
        <taxon>Metazoa</taxon>
        <taxon>Ecdysozoa</taxon>
        <taxon>Arthropoda</taxon>
        <taxon>Hexapoda</taxon>
        <taxon>Insecta</taxon>
        <taxon>Pterygota</taxon>
        <taxon>Neoptera</taxon>
        <taxon>Endopterygota</taxon>
        <taxon>Coleoptera</taxon>
        <taxon>Polyphaga</taxon>
        <taxon>Scarabaeiformia</taxon>
        <taxon>Scarabaeidae</taxon>
        <taxon>Melolonthinae</taxon>
        <taxon>Holotrichia</taxon>
    </lineage>
</organism>
<dbReference type="Proteomes" id="UP001056778">
    <property type="component" value="Chromosome 1"/>
</dbReference>
<accession>A0ACB9TRV8</accession>
<keyword evidence="2" id="KW-1185">Reference proteome</keyword>
<evidence type="ECO:0000313" key="2">
    <source>
        <dbReference type="Proteomes" id="UP001056778"/>
    </source>
</evidence>
<comment type="caution">
    <text evidence="1">The sequence shown here is derived from an EMBL/GenBank/DDBJ whole genome shotgun (WGS) entry which is preliminary data.</text>
</comment>
<gene>
    <name evidence="1" type="ORF">MML48_1g03063</name>
</gene>
<proteinExistence type="predicted"/>
<protein>
    <submittedName>
        <fullName evidence="1">Hat family dimerization domaincontaining protein-related</fullName>
    </submittedName>
</protein>
<reference evidence="1" key="1">
    <citation type="submission" date="2022-04" db="EMBL/GenBank/DDBJ databases">
        <title>Chromosome-scale genome assembly of Holotrichia oblita Faldermann.</title>
        <authorList>
            <person name="Rongchong L."/>
        </authorList>
    </citation>
    <scope>NUCLEOTIDE SEQUENCE</scope>
    <source>
        <strain evidence="1">81SQS9</strain>
    </source>
</reference>
<name>A0ACB9TRV8_HOLOL</name>